<accession>A0A942I7Y2</accession>
<comment type="caution">
    <text evidence="1">The sequence shown here is derived from an EMBL/GenBank/DDBJ whole genome shotgun (WGS) entry which is preliminary data.</text>
</comment>
<dbReference type="AlphaFoldDB" id="A0A942I7Y2"/>
<evidence type="ECO:0000313" key="2">
    <source>
        <dbReference type="Proteomes" id="UP000680348"/>
    </source>
</evidence>
<dbReference type="RefSeq" id="WP_188254393.1">
    <property type="nucleotide sequence ID" value="NZ_JABVCF010000004.1"/>
</dbReference>
<dbReference type="EMBL" id="JAGWCR010000004">
    <property type="protein sequence ID" value="MBS3648830.1"/>
    <property type="molecule type" value="Genomic_DNA"/>
</dbReference>
<sequence length="58" mass="6613">MRCKIFNLFEGEILFRVGEAFHVQLDNGIEVKVDAADVDFFAYMPTIELVEVVEYVAA</sequence>
<protein>
    <submittedName>
        <fullName evidence="1">Uncharacterized protein</fullName>
    </submittedName>
</protein>
<gene>
    <name evidence="1" type="ORF">KEU06_09450</name>
</gene>
<reference evidence="1" key="1">
    <citation type="submission" date="2021-04" db="EMBL/GenBank/DDBJ databases">
        <title>Pseudaminobacter soli sp. nov., isolated from paddy soil contaminated by heavy metals.</title>
        <authorList>
            <person name="Zhang K."/>
        </authorList>
    </citation>
    <scope>NUCLEOTIDE SEQUENCE</scope>
    <source>
        <strain evidence="1">19-2017</strain>
    </source>
</reference>
<dbReference type="Proteomes" id="UP000680348">
    <property type="component" value="Unassembled WGS sequence"/>
</dbReference>
<organism evidence="1 2">
    <name type="scientific">Pseudaminobacter soli</name>
    <name type="common">ex Zhang et al. 2022</name>
    <dbReference type="NCBI Taxonomy" id="2831468"/>
    <lineage>
        <taxon>Bacteria</taxon>
        <taxon>Pseudomonadati</taxon>
        <taxon>Pseudomonadota</taxon>
        <taxon>Alphaproteobacteria</taxon>
        <taxon>Hyphomicrobiales</taxon>
        <taxon>Phyllobacteriaceae</taxon>
        <taxon>Pseudaminobacter</taxon>
    </lineage>
</organism>
<proteinExistence type="predicted"/>
<keyword evidence="2" id="KW-1185">Reference proteome</keyword>
<name>A0A942I7Y2_9HYPH</name>
<evidence type="ECO:0000313" key="1">
    <source>
        <dbReference type="EMBL" id="MBS3648830.1"/>
    </source>
</evidence>